<sequence>MNAPALTSFVQILRSLPFFARPTYKQLSHKLVSVNLSLITQDARSITEDGFRRFEDSEVENIVGKNRIKKLQLIIQGQDDASASFRAESSNKTAQCHIHMDTMQARKIVVVKQPNGCHSSGFLTVNGILPIDTTMAAVIEYLKARCALLQDGFTSSAKLLTSNFNDIVIAIGDREYDLLNECIAQLTARPTQLTWEAMLEKLKK</sequence>
<gene>
    <name evidence="1" type="ORF">BZG36_00118</name>
</gene>
<comment type="caution">
    <text evidence="1">The sequence shown here is derived from an EMBL/GenBank/DDBJ whole genome shotgun (WGS) entry which is preliminary data.</text>
</comment>
<evidence type="ECO:0000313" key="2">
    <source>
        <dbReference type="Proteomes" id="UP000242875"/>
    </source>
</evidence>
<dbReference type="AlphaFoldDB" id="A0A261Y8M5"/>
<keyword evidence="2" id="KW-1185">Reference proteome</keyword>
<organism evidence="1 2">
    <name type="scientific">Bifiguratus adelaidae</name>
    <dbReference type="NCBI Taxonomy" id="1938954"/>
    <lineage>
        <taxon>Eukaryota</taxon>
        <taxon>Fungi</taxon>
        <taxon>Fungi incertae sedis</taxon>
        <taxon>Mucoromycota</taxon>
        <taxon>Mucoromycotina</taxon>
        <taxon>Endogonomycetes</taxon>
        <taxon>Endogonales</taxon>
        <taxon>Endogonales incertae sedis</taxon>
        <taxon>Bifiguratus</taxon>
    </lineage>
</organism>
<reference evidence="1 2" key="1">
    <citation type="journal article" date="2017" name="Mycologia">
        <title>Bifiguratus adelaidae, gen. et sp. nov., a new member of Mucoromycotina in endophytic and soil-dwelling habitats.</title>
        <authorList>
            <person name="Torres-Cruz T.J."/>
            <person name="Billingsley Tobias T.L."/>
            <person name="Almatruk M."/>
            <person name="Hesse C."/>
            <person name="Kuske C.R."/>
            <person name="Desiro A."/>
            <person name="Benucci G.M."/>
            <person name="Bonito G."/>
            <person name="Stajich J.E."/>
            <person name="Dunlap C."/>
            <person name="Arnold A.E."/>
            <person name="Porras-Alfaro A."/>
        </authorList>
    </citation>
    <scope>NUCLEOTIDE SEQUENCE [LARGE SCALE GENOMIC DNA]</scope>
    <source>
        <strain evidence="1 2">AZ0501</strain>
    </source>
</reference>
<dbReference type="Proteomes" id="UP000242875">
    <property type="component" value="Unassembled WGS sequence"/>
</dbReference>
<name>A0A261Y8M5_9FUNG</name>
<dbReference type="EMBL" id="MVBO01000001">
    <property type="protein sequence ID" value="OZJ06943.1"/>
    <property type="molecule type" value="Genomic_DNA"/>
</dbReference>
<evidence type="ECO:0000313" key="1">
    <source>
        <dbReference type="EMBL" id="OZJ06943.1"/>
    </source>
</evidence>
<accession>A0A261Y8M5</accession>
<protein>
    <submittedName>
        <fullName evidence="1">Uncharacterized protein</fullName>
    </submittedName>
</protein>
<proteinExistence type="predicted"/>